<protein>
    <submittedName>
        <fullName evidence="1">Uncharacterized protein</fullName>
    </submittedName>
</protein>
<reference evidence="1" key="2">
    <citation type="journal article" date="2015" name="Fish Shellfish Immunol.">
        <title>Early steps in the European eel (Anguilla anguilla)-Vibrio vulnificus interaction in the gills: Role of the RtxA13 toxin.</title>
        <authorList>
            <person name="Callol A."/>
            <person name="Pajuelo D."/>
            <person name="Ebbesson L."/>
            <person name="Teles M."/>
            <person name="MacKenzie S."/>
            <person name="Amaro C."/>
        </authorList>
    </citation>
    <scope>NUCLEOTIDE SEQUENCE</scope>
</reference>
<reference evidence="1" key="1">
    <citation type="submission" date="2014-11" db="EMBL/GenBank/DDBJ databases">
        <authorList>
            <person name="Amaro Gonzalez C."/>
        </authorList>
    </citation>
    <scope>NUCLEOTIDE SEQUENCE</scope>
</reference>
<name>A0A0E9U0F4_ANGAN</name>
<organism evidence="1">
    <name type="scientific">Anguilla anguilla</name>
    <name type="common">European freshwater eel</name>
    <name type="synonym">Muraena anguilla</name>
    <dbReference type="NCBI Taxonomy" id="7936"/>
    <lineage>
        <taxon>Eukaryota</taxon>
        <taxon>Metazoa</taxon>
        <taxon>Chordata</taxon>
        <taxon>Craniata</taxon>
        <taxon>Vertebrata</taxon>
        <taxon>Euteleostomi</taxon>
        <taxon>Actinopterygii</taxon>
        <taxon>Neopterygii</taxon>
        <taxon>Teleostei</taxon>
        <taxon>Anguilliformes</taxon>
        <taxon>Anguillidae</taxon>
        <taxon>Anguilla</taxon>
    </lineage>
</organism>
<dbReference type="EMBL" id="GBXM01050109">
    <property type="protein sequence ID" value="JAH58468.1"/>
    <property type="molecule type" value="Transcribed_RNA"/>
</dbReference>
<sequence length="15" mass="1808">MTAVLHELLFIFRFA</sequence>
<accession>A0A0E9U0F4</accession>
<evidence type="ECO:0000313" key="1">
    <source>
        <dbReference type="EMBL" id="JAH58468.1"/>
    </source>
</evidence>
<proteinExistence type="predicted"/>